<dbReference type="STRING" id="31234.E3LQY6"/>
<dbReference type="eggNOG" id="ENOG502QPQC">
    <property type="taxonomic scope" value="Eukaryota"/>
</dbReference>
<dbReference type="Proteomes" id="UP000008281">
    <property type="component" value="Unassembled WGS sequence"/>
</dbReference>
<keyword evidence="2" id="KW-1133">Transmembrane helix</keyword>
<feature type="compositionally biased region" description="Low complexity" evidence="1">
    <location>
        <begin position="1706"/>
        <end position="1790"/>
    </location>
</feature>
<dbReference type="PANTHER" id="PTHR37972">
    <property type="entry name" value="PROTEIN CBG25533"/>
    <property type="match status" value="1"/>
</dbReference>
<feature type="compositionally biased region" description="Low complexity" evidence="1">
    <location>
        <begin position="468"/>
        <end position="491"/>
    </location>
</feature>
<feature type="compositionally biased region" description="Polar residues" evidence="1">
    <location>
        <begin position="351"/>
        <end position="362"/>
    </location>
</feature>
<dbReference type="InParanoid" id="E3LQY6"/>
<protein>
    <recommendedName>
        <fullName evidence="5">VWFA domain-containing protein</fullName>
    </recommendedName>
</protein>
<dbReference type="HOGENOM" id="CLU_002291_0_0_1"/>
<organism evidence="4">
    <name type="scientific">Caenorhabditis remanei</name>
    <name type="common">Caenorhabditis vulgaris</name>
    <dbReference type="NCBI Taxonomy" id="31234"/>
    <lineage>
        <taxon>Eukaryota</taxon>
        <taxon>Metazoa</taxon>
        <taxon>Ecdysozoa</taxon>
        <taxon>Nematoda</taxon>
        <taxon>Chromadorea</taxon>
        <taxon>Rhabditida</taxon>
        <taxon>Rhabditina</taxon>
        <taxon>Rhabditomorpha</taxon>
        <taxon>Rhabditoidea</taxon>
        <taxon>Rhabditidae</taxon>
        <taxon>Peloderinae</taxon>
        <taxon>Caenorhabditis</taxon>
    </lineage>
</organism>
<feature type="region of interest" description="Disordered" evidence="1">
    <location>
        <begin position="858"/>
        <end position="928"/>
    </location>
</feature>
<dbReference type="KEGG" id="crq:GCK72_006312"/>
<feature type="compositionally biased region" description="Polar residues" evidence="1">
    <location>
        <begin position="384"/>
        <end position="395"/>
    </location>
</feature>
<dbReference type="PANTHER" id="PTHR37972:SF2">
    <property type="entry name" value="PRION-LIKE-(Q_N-RICH)-DOMAIN-BEARING PROTEIN-RELATED"/>
    <property type="match status" value="1"/>
</dbReference>
<dbReference type="OMA" id="TFCNGGS"/>
<feature type="region of interest" description="Disordered" evidence="1">
    <location>
        <begin position="952"/>
        <end position="1093"/>
    </location>
</feature>
<feature type="compositionally biased region" description="Polar residues" evidence="1">
    <location>
        <begin position="439"/>
        <end position="467"/>
    </location>
</feature>
<dbReference type="InterPro" id="IPR036465">
    <property type="entry name" value="vWFA_dom_sf"/>
</dbReference>
<evidence type="ECO:0000256" key="1">
    <source>
        <dbReference type="SAM" id="MobiDB-lite"/>
    </source>
</evidence>
<name>E3LQY6_CAERE</name>
<feature type="compositionally biased region" description="Low complexity" evidence="1">
    <location>
        <begin position="858"/>
        <end position="868"/>
    </location>
</feature>
<feature type="compositionally biased region" description="Low complexity" evidence="1">
    <location>
        <begin position="230"/>
        <end position="312"/>
    </location>
</feature>
<evidence type="ECO:0000313" key="4">
    <source>
        <dbReference type="Proteomes" id="UP000008281"/>
    </source>
</evidence>
<feature type="compositionally biased region" description="Polar residues" evidence="1">
    <location>
        <begin position="313"/>
        <end position="327"/>
    </location>
</feature>
<feature type="region of interest" description="Disordered" evidence="1">
    <location>
        <begin position="439"/>
        <end position="611"/>
    </location>
</feature>
<feature type="region of interest" description="Disordered" evidence="1">
    <location>
        <begin position="230"/>
        <end position="421"/>
    </location>
</feature>
<dbReference type="RefSeq" id="XP_003113421.2">
    <property type="nucleotide sequence ID" value="XM_003113373.2"/>
</dbReference>
<dbReference type="CTD" id="9815289"/>
<feature type="compositionally biased region" description="Polar residues" evidence="1">
    <location>
        <begin position="1690"/>
        <end position="1705"/>
    </location>
</feature>
<gene>
    <name evidence="3" type="ORF">CRE_26513</name>
</gene>
<evidence type="ECO:0008006" key="5">
    <source>
        <dbReference type="Google" id="ProtNLM"/>
    </source>
</evidence>
<feature type="transmembrane region" description="Helical" evidence="2">
    <location>
        <begin position="12"/>
        <end position="33"/>
    </location>
</feature>
<dbReference type="FunCoup" id="E3LQY6">
    <property type="interactions" value="1151"/>
</dbReference>
<feature type="compositionally biased region" description="Low complexity" evidence="1">
    <location>
        <begin position="1539"/>
        <end position="1689"/>
    </location>
</feature>
<dbReference type="EMBL" id="DS268413">
    <property type="protein sequence ID" value="EFP07333.1"/>
    <property type="molecule type" value="Genomic_DNA"/>
</dbReference>
<feature type="compositionally biased region" description="Low complexity" evidence="1">
    <location>
        <begin position="963"/>
        <end position="1089"/>
    </location>
</feature>
<feature type="compositionally biased region" description="Polar residues" evidence="1">
    <location>
        <begin position="953"/>
        <end position="962"/>
    </location>
</feature>
<dbReference type="GeneID" id="9815289"/>
<reference evidence="3" key="1">
    <citation type="submission" date="2007-07" db="EMBL/GenBank/DDBJ databases">
        <title>PCAP assembly of the Caenorhabditis remanei genome.</title>
        <authorList>
            <consortium name="The Caenorhabditis remanei Sequencing Consortium"/>
            <person name="Wilson R.K."/>
        </authorList>
    </citation>
    <scope>NUCLEOTIDE SEQUENCE [LARGE SCALE GENOMIC DNA]</scope>
    <source>
        <strain evidence="3">PB4641</strain>
    </source>
</reference>
<sequence>MFRDLGRVHIVSFAVGIVGLVIGIVGIVLAIVFGTSQTTCATPVPPTACPVVTTQQCNTNLFAIRTTVNDWPWSEDLRNPNSDAYKMAVQNMTNTLTASLNTGLNSNQVSAIFNVLAVSGPTSNNVKIEINQFADGGNGLAIAIGNGAISAAVPLAAMPNATSVQTVITQQPNTYKDVDVSPQVCNTTCTPTVCPTYTTPTPPDCPICSTPTPSDCPVCTTLAPVTCSTPTVQTTPTTVPLTTTPTPVVTTTTTSKLTSGPTPQGTTTPQATTTPTATQTAASVQTSAGTQTTPTSAATTVTTQGGSTSGPVITTNGASTSTAPGTITTNTPAVPSSSASTVTNSVTSTTQGAPSTSITPLVTSASTQGSPTTGTPQVTSTSTHGAPSTSITPPVTTASTQGSPTTGTPQETTTTMGVPRTSATIPTTVGIISSTIPSTHNPATSTPIPSQAPTTTQNLSTSSVITKTTQISPSSSLTSLPTTTNVLSSSTQMKTTTKFLSTSSPGPSSSVPTTTQNLSTSSLITKTTKNSQSSFPTSTPTTTQFLSSSSPGFSSSVPTSTQQISTSSGPSISSTAYNSQTSSPNISTSTTSIPSTSTVPLTSSSSPGTSTAMPTIAPGQCYYQSNVAVAFETSSTTDEIDLQIQNFITNNLFFYSGAPYILGNKNDKKTELSLVPYPNEDQLIPYMAYGEASTATEINTLMGLFQQFAQGTSSIADAFNIIPKNSRIGPPGFVILVANLADSVQNAIASATSLKNLGFKIITVAYKSSGSFKDLSSDPNYNFQIHQDADQSGVAMAIGTILNSSYCLSSYSSSSAPQSSSLATIATSTTVGAPSSSAGTPSPSPMISSTVTIVPVQSSSASPVPSSSLGTSTIGSQSSTVTLPTIPTASSSSPPLSSTATVPIGSSTSMFRSSSTVSYTTTNGPTPTTCVCTTVEAGSTTPGYSTSTYATSMGSSSYSTAMTPGGTSSTSQQTQQSSTQGGLTSSPSQQSTTQGGSTASPSQQSSTMGGSTSPSQQSSTIQGSTSPSQQTSTQSYSSSTYSASTGGSTPSVPTGSSTSSPSVTSSGTSSGTVPSTVPTSSPVPSPTTSQICPNQQTVFNGQVGVIYEMVPASTQQDTINNFVENILLNSNFYGLAVDNLTNQNRTLVTAIPYPSTSSYNVQGYGSARSVNEFKNQVIAFNGAVQPRKGDISDALLYVLSNLPAGDVKSSLIIVGNSKTLIGASALTLAETLQENFEIYTVAVGDNAANLSTLSSGNGYSFIGNTQQIANQIGQKMATSNPAIYCPPPVPSTSAPSTSTIITSSTSPKITTMTSTTRLTTVRPTVGPCQCTGRWVYNGDLAIAFEYLKGSDGSQNVTNFVRNTLLSNPDSYGLSSDINGNQPSNLTIVPYPDSSTYPIFPYGSIHNPSDIGTFIDAFSGIQTTRTDPSISDALDLIDTFKVDTGVAKVALIVGSNGIDVTASTASAMKLKAAGYTVITVAQTASADVFRPLASGNQYALHIGDGNDNDIATQIANLLLDISFVCFDDGSSTPSPITRCPGSPGTTQPGVTGTTTVVPIVSTSTSGSTATQGSSTVPGSLSTSSSGSSTTQSPGSSSTVTSGSSTASSTVAQRSSTAQITGSSSSVASTVSQGSTSVTSVGSSTVTNSGSSTTQASTVSSGSSTTGSSTAVNTGSTTAGPSTAANTGSTTVASSTAMNTGSSTTGPSTDANTGSTTAGSSTTPASTVSSESTSTGYSTAASTGSTTSGPSTVENTGSTTSGGSTVTQGASTAGNTGSTSSPVQSSSVPSTTTQNILSSTSAIPSCAAPYTGRIVTVFELNAVQPELQEVVTFVSSNLYNSANYDFSGITQAINIPYGDTDNYGTDIQNFGDSKSLTDLQSNIDTLFTNAVLSTNPSVSDGLAWLRINREPPAGGSKAVIIVVGYHADDNFGLTSNYINQLHAQGYKFISVAVGANHENLSPIADKPEWYFQVGDSNGQSVADQISSILCNL</sequence>
<feature type="compositionally biased region" description="Low complexity" evidence="1">
    <location>
        <begin position="501"/>
        <end position="611"/>
    </location>
</feature>
<feature type="region of interest" description="Disordered" evidence="1">
    <location>
        <begin position="1531"/>
        <end position="1790"/>
    </location>
</feature>
<accession>E3LQY6</accession>
<keyword evidence="2" id="KW-0472">Membrane</keyword>
<evidence type="ECO:0000256" key="2">
    <source>
        <dbReference type="SAM" id="Phobius"/>
    </source>
</evidence>
<feature type="compositionally biased region" description="Low complexity" evidence="1">
    <location>
        <begin position="363"/>
        <end position="383"/>
    </location>
</feature>
<feature type="compositionally biased region" description="Polar residues" evidence="1">
    <location>
        <begin position="869"/>
        <end position="881"/>
    </location>
</feature>
<proteinExistence type="predicted"/>
<dbReference type="OrthoDB" id="5872342at2759"/>
<keyword evidence="4" id="KW-1185">Reference proteome</keyword>
<keyword evidence="2" id="KW-0812">Transmembrane</keyword>
<dbReference type="SUPFAM" id="SSF53300">
    <property type="entry name" value="vWA-like"/>
    <property type="match status" value="2"/>
</dbReference>
<feature type="compositionally biased region" description="Low complexity" evidence="1">
    <location>
        <begin position="328"/>
        <end position="350"/>
    </location>
</feature>
<evidence type="ECO:0000313" key="3">
    <source>
        <dbReference type="EMBL" id="EFP07333.1"/>
    </source>
</evidence>
<feature type="compositionally biased region" description="Low complexity" evidence="1">
    <location>
        <begin position="396"/>
        <end position="415"/>
    </location>
</feature>
<feature type="compositionally biased region" description="Low complexity" evidence="1">
    <location>
        <begin position="882"/>
        <end position="928"/>
    </location>
</feature>